<evidence type="ECO:0000259" key="7">
    <source>
        <dbReference type="Pfam" id="PF01425"/>
    </source>
</evidence>
<dbReference type="InterPro" id="IPR020556">
    <property type="entry name" value="Amidase_CS"/>
</dbReference>
<dbReference type="InterPro" id="IPR036928">
    <property type="entry name" value="AS_sf"/>
</dbReference>
<dbReference type="InParanoid" id="A0A409Y7G7"/>
<accession>A0A409Y7G7</accession>
<dbReference type="Proteomes" id="UP000284706">
    <property type="component" value="Unassembled WGS sequence"/>
</dbReference>
<dbReference type="Gene3D" id="3.90.1300.10">
    <property type="entry name" value="Amidase signature (AS) domain"/>
    <property type="match status" value="1"/>
</dbReference>
<dbReference type="FunCoup" id="A0A409Y7G7">
    <property type="interactions" value="52"/>
</dbReference>
<feature type="domain" description="Amidase" evidence="7">
    <location>
        <begin position="84"/>
        <end position="545"/>
    </location>
</feature>
<evidence type="ECO:0000313" key="8">
    <source>
        <dbReference type="EMBL" id="PPQ99025.1"/>
    </source>
</evidence>
<feature type="active site" description="Charge relay system" evidence="5">
    <location>
        <position position="201"/>
    </location>
</feature>
<comment type="caution">
    <text evidence="8">The sequence shown here is derived from an EMBL/GenBank/DDBJ whole genome shotgun (WGS) entry which is preliminary data.</text>
</comment>
<dbReference type="PIRSF" id="PIRSF001221">
    <property type="entry name" value="Amidase_fungi"/>
    <property type="match status" value="1"/>
</dbReference>
<dbReference type="OrthoDB" id="6428749at2759"/>
<feature type="binding site" evidence="6">
    <location>
        <begin position="222"/>
        <end position="225"/>
    </location>
    <ligand>
        <name>substrate</name>
    </ligand>
</feature>
<comment type="catalytic activity">
    <reaction evidence="1">
        <text>a monocarboxylic acid amide + H2O = a monocarboxylate + NH4(+)</text>
        <dbReference type="Rhea" id="RHEA:12020"/>
        <dbReference type="ChEBI" id="CHEBI:15377"/>
        <dbReference type="ChEBI" id="CHEBI:28938"/>
        <dbReference type="ChEBI" id="CHEBI:35757"/>
        <dbReference type="ChEBI" id="CHEBI:83628"/>
        <dbReference type="EC" id="3.5.1.4"/>
    </reaction>
</comment>
<feature type="binding site" evidence="6">
    <location>
        <position position="201"/>
    </location>
    <ligand>
        <name>substrate</name>
    </ligand>
</feature>
<evidence type="ECO:0000313" key="9">
    <source>
        <dbReference type="Proteomes" id="UP000284706"/>
    </source>
</evidence>
<organism evidence="8 9">
    <name type="scientific">Gymnopilus dilepis</name>
    <dbReference type="NCBI Taxonomy" id="231916"/>
    <lineage>
        <taxon>Eukaryota</taxon>
        <taxon>Fungi</taxon>
        <taxon>Dikarya</taxon>
        <taxon>Basidiomycota</taxon>
        <taxon>Agaricomycotina</taxon>
        <taxon>Agaricomycetes</taxon>
        <taxon>Agaricomycetidae</taxon>
        <taxon>Agaricales</taxon>
        <taxon>Agaricineae</taxon>
        <taxon>Hymenogastraceae</taxon>
        <taxon>Gymnopilus</taxon>
    </lineage>
</organism>
<evidence type="ECO:0000256" key="1">
    <source>
        <dbReference type="ARBA" id="ARBA00001311"/>
    </source>
</evidence>
<feature type="active site" description="Acyl-ester intermediate" evidence="5">
    <location>
        <position position="225"/>
    </location>
</feature>
<keyword evidence="9" id="KW-1185">Reference proteome</keyword>
<name>A0A409Y7G7_9AGAR</name>
<feature type="binding site" evidence="6">
    <location>
        <position position="175"/>
    </location>
    <ligand>
        <name>substrate</name>
    </ligand>
</feature>
<proteinExistence type="inferred from homology"/>
<evidence type="ECO:0000256" key="3">
    <source>
        <dbReference type="ARBA" id="ARBA00012922"/>
    </source>
</evidence>
<evidence type="ECO:0000256" key="6">
    <source>
        <dbReference type="PIRSR" id="PIRSR001221-2"/>
    </source>
</evidence>
<evidence type="ECO:0000256" key="5">
    <source>
        <dbReference type="PIRSR" id="PIRSR001221-1"/>
    </source>
</evidence>
<feature type="active site" description="Charge relay system" evidence="5">
    <location>
        <position position="126"/>
    </location>
</feature>
<comment type="similarity">
    <text evidence="2">Belongs to the amidase family.</text>
</comment>
<dbReference type="PANTHER" id="PTHR46072:SF2">
    <property type="entry name" value="AMIDASE (EUROFUNG)"/>
    <property type="match status" value="1"/>
</dbReference>
<reference evidence="8 9" key="1">
    <citation type="journal article" date="2018" name="Evol. Lett.">
        <title>Horizontal gene cluster transfer increased hallucinogenic mushroom diversity.</title>
        <authorList>
            <person name="Reynolds H.T."/>
            <person name="Vijayakumar V."/>
            <person name="Gluck-Thaler E."/>
            <person name="Korotkin H.B."/>
            <person name="Matheny P.B."/>
            <person name="Slot J.C."/>
        </authorList>
    </citation>
    <scope>NUCLEOTIDE SEQUENCE [LARGE SCALE GENOMIC DNA]</scope>
    <source>
        <strain evidence="8 9">SRW20</strain>
    </source>
</reference>
<dbReference type="GO" id="GO:0004040">
    <property type="term" value="F:amidase activity"/>
    <property type="evidence" value="ECO:0007669"/>
    <property type="project" value="UniProtKB-EC"/>
</dbReference>
<evidence type="ECO:0000256" key="4">
    <source>
        <dbReference type="ARBA" id="ARBA00022801"/>
    </source>
</evidence>
<dbReference type="PANTHER" id="PTHR46072">
    <property type="entry name" value="AMIDASE-RELATED-RELATED"/>
    <property type="match status" value="1"/>
</dbReference>
<dbReference type="PROSITE" id="PS00571">
    <property type="entry name" value="AMIDASES"/>
    <property type="match status" value="1"/>
</dbReference>
<dbReference type="Pfam" id="PF01425">
    <property type="entry name" value="Amidase"/>
    <property type="match status" value="1"/>
</dbReference>
<evidence type="ECO:0000256" key="2">
    <source>
        <dbReference type="ARBA" id="ARBA00009199"/>
    </source>
</evidence>
<dbReference type="AlphaFoldDB" id="A0A409Y7G7"/>
<dbReference type="EMBL" id="NHYE01001083">
    <property type="protein sequence ID" value="PPQ99025.1"/>
    <property type="molecule type" value="Genomic_DNA"/>
</dbReference>
<keyword evidence="4" id="KW-0378">Hydrolase</keyword>
<sequence>MASKHWSELAAAKRAQLSNSIPQEWVLRNLPPKETLTVIDFPEKSGLLTEREIEITHSEVSALLDKLAKGVWSAVEVTTAFGKRAVNCLTELFIDRALKRAAELDEHLKTTGTVVGPLHGLPVSLKDQLSIKGIESTIGYTSYIGKYATKSAVLVDILEAAGAVLYVKTNVPQTLMWGETYNHIFRRTLNPYNRALTPGGSSGGEGALIALRGSPLGVGSDIAGSVRVPAGFNNLYGLRPSQGRVPYAGCVNTLEGQDSVLSVLGPLSSSLSGVKVFLQAVLDQKPWLKDPLVVRKPWNEEEYRLVEHGEGKRMCFAVMWHDEIVLPHPPVVRALEETKKALVAAGHKVIDWKPLKHGELNTALWTIFTTGGAQDFEAALNEFQEPLISEMYPIDGGDVDSITTGIPGHRAMPPGVSAYEAWQVQKRRRDLRQEYLEYWNATVGLTGTGRPVDAIIAPVAHCAPPPHGWNRPPVYSMIWNALDYTALAMPTGLFVDPALDPKKSPHEFLNDADKANYELYDPEVFKGAPIAIQLIGRTLEEEAVLGMAEVVGDALKRHLNLGRS</sequence>
<gene>
    <name evidence="8" type="ORF">CVT26_014402</name>
</gene>
<dbReference type="InterPro" id="IPR023631">
    <property type="entry name" value="Amidase_dom"/>
</dbReference>
<dbReference type="STRING" id="231916.A0A409Y7G7"/>
<protein>
    <recommendedName>
        <fullName evidence="3">amidase</fullName>
        <ecNumber evidence="3">3.5.1.4</ecNumber>
    </recommendedName>
</protein>
<dbReference type="EC" id="3.5.1.4" evidence="3"/>
<dbReference type="SUPFAM" id="SSF75304">
    <property type="entry name" value="Amidase signature (AS) enzymes"/>
    <property type="match status" value="1"/>
</dbReference>